<comment type="caution">
    <text evidence="1">The sequence shown here is derived from an EMBL/GenBank/DDBJ whole genome shotgun (WGS) entry which is preliminary data.</text>
</comment>
<name>A0A6B0YPR0_9CHLR</name>
<dbReference type="Gene3D" id="3.30.565.10">
    <property type="entry name" value="Histidine kinase-like ATPase, C-terminal domain"/>
    <property type="match status" value="1"/>
</dbReference>
<protein>
    <submittedName>
        <fullName evidence="1">ATP-binding protein</fullName>
    </submittedName>
</protein>
<dbReference type="GO" id="GO:0005524">
    <property type="term" value="F:ATP binding"/>
    <property type="evidence" value="ECO:0007669"/>
    <property type="project" value="UniProtKB-KW"/>
</dbReference>
<keyword evidence="1" id="KW-0067">ATP-binding</keyword>
<proteinExistence type="predicted"/>
<accession>A0A6B0YPR0</accession>
<keyword evidence="1" id="KW-0547">Nucleotide-binding</keyword>
<evidence type="ECO:0000313" key="1">
    <source>
        <dbReference type="EMBL" id="MXY92903.1"/>
    </source>
</evidence>
<dbReference type="SUPFAM" id="SSF55874">
    <property type="entry name" value="ATPase domain of HSP90 chaperone/DNA topoisomerase II/histidine kinase"/>
    <property type="match status" value="1"/>
</dbReference>
<gene>
    <name evidence="1" type="ORF">F4Y42_05575</name>
</gene>
<dbReference type="AlphaFoldDB" id="A0A6B0YPR0"/>
<reference evidence="1" key="1">
    <citation type="submission" date="2019-09" db="EMBL/GenBank/DDBJ databases">
        <title>Characterisation of the sponge microbiome using genome-centric metagenomics.</title>
        <authorList>
            <person name="Engelberts J.P."/>
            <person name="Robbins S.J."/>
            <person name="De Goeij J.M."/>
            <person name="Aranda M."/>
            <person name="Bell S.C."/>
            <person name="Webster N.S."/>
        </authorList>
    </citation>
    <scope>NUCLEOTIDE SEQUENCE</scope>
    <source>
        <strain evidence="1">SB0664_bin_27</strain>
    </source>
</reference>
<dbReference type="InterPro" id="IPR036890">
    <property type="entry name" value="HATPase_C_sf"/>
</dbReference>
<dbReference type="EMBL" id="VXRG01000049">
    <property type="protein sequence ID" value="MXY92903.1"/>
    <property type="molecule type" value="Genomic_DNA"/>
</dbReference>
<organism evidence="1">
    <name type="scientific">Caldilineaceae bacterium SB0664_bin_27</name>
    <dbReference type="NCBI Taxonomy" id="2605260"/>
    <lineage>
        <taxon>Bacteria</taxon>
        <taxon>Bacillati</taxon>
        <taxon>Chloroflexota</taxon>
        <taxon>Caldilineae</taxon>
        <taxon>Caldilineales</taxon>
        <taxon>Caldilineaceae</taxon>
    </lineage>
</organism>
<sequence>MTQIYSQAEEYFLEEIEIDMGSTFWLDADMCAVFGAILYSLGDNLNTVNLVNVQPSVERILSKNGFLSHYGRVKIPDSWGTTIAYQRFDVTDDRFFSGYIEAEFIHRIEMPEMSTGLLKKFRESIFEIFSNAVLHSRTRLGIFSCGQFFPRRNKLDFTVADLGVGIRQNVCEYTGLNLSASQAIAWATVEKNTTKGGSVPGGLGLKLLGEFIDLNGGSLQIVSDDGYWQRVNRNSSSYSLGHRFPGTVVNIEINTADTHSYVLTSELDVDDIF</sequence>